<comment type="caution">
    <text evidence="1">The sequence shown here is derived from an EMBL/GenBank/DDBJ whole genome shotgun (WGS) entry which is preliminary data.</text>
</comment>
<evidence type="ECO:0000313" key="1">
    <source>
        <dbReference type="EMBL" id="MPC26287.1"/>
    </source>
</evidence>
<dbReference type="AlphaFoldDB" id="A0A5B7DYY7"/>
<gene>
    <name evidence="1" type="ORF">E2C01_019423</name>
</gene>
<sequence length="128" mass="13984">MALKYSEINGQYADEDDMQNHEAFPSFWSQRVIGLEGVMVGGAEARIGEEVLGRLGLATATVCWTLTVGLGELWLVAAVQLRSGVAEVPLRSLRQFLYLLYHQQSLLFAEALPGEGPLSMTEVGTTIK</sequence>
<dbReference type="Proteomes" id="UP000324222">
    <property type="component" value="Unassembled WGS sequence"/>
</dbReference>
<name>A0A5B7DYY7_PORTR</name>
<keyword evidence="2" id="KW-1185">Reference proteome</keyword>
<evidence type="ECO:0000313" key="2">
    <source>
        <dbReference type="Proteomes" id="UP000324222"/>
    </source>
</evidence>
<reference evidence="1 2" key="1">
    <citation type="submission" date="2019-05" db="EMBL/GenBank/DDBJ databases">
        <title>Another draft genome of Portunus trituberculatus and its Hox gene families provides insights of decapod evolution.</title>
        <authorList>
            <person name="Jeong J.-H."/>
            <person name="Song I."/>
            <person name="Kim S."/>
            <person name="Choi T."/>
            <person name="Kim D."/>
            <person name="Ryu S."/>
            <person name="Kim W."/>
        </authorList>
    </citation>
    <scope>NUCLEOTIDE SEQUENCE [LARGE SCALE GENOMIC DNA]</scope>
    <source>
        <tissue evidence="1">Muscle</tissue>
    </source>
</reference>
<organism evidence="1 2">
    <name type="scientific">Portunus trituberculatus</name>
    <name type="common">Swimming crab</name>
    <name type="synonym">Neptunus trituberculatus</name>
    <dbReference type="NCBI Taxonomy" id="210409"/>
    <lineage>
        <taxon>Eukaryota</taxon>
        <taxon>Metazoa</taxon>
        <taxon>Ecdysozoa</taxon>
        <taxon>Arthropoda</taxon>
        <taxon>Crustacea</taxon>
        <taxon>Multicrustacea</taxon>
        <taxon>Malacostraca</taxon>
        <taxon>Eumalacostraca</taxon>
        <taxon>Eucarida</taxon>
        <taxon>Decapoda</taxon>
        <taxon>Pleocyemata</taxon>
        <taxon>Brachyura</taxon>
        <taxon>Eubrachyura</taxon>
        <taxon>Portunoidea</taxon>
        <taxon>Portunidae</taxon>
        <taxon>Portuninae</taxon>
        <taxon>Portunus</taxon>
    </lineage>
</organism>
<accession>A0A5B7DYY7</accession>
<dbReference type="EMBL" id="VSRR010001581">
    <property type="protein sequence ID" value="MPC26287.1"/>
    <property type="molecule type" value="Genomic_DNA"/>
</dbReference>
<proteinExistence type="predicted"/>
<protein>
    <submittedName>
        <fullName evidence="1">Uncharacterized protein</fullName>
    </submittedName>
</protein>